<evidence type="ECO:0000313" key="3">
    <source>
        <dbReference type="Proteomes" id="UP000750711"/>
    </source>
</evidence>
<dbReference type="Proteomes" id="UP000750711">
    <property type="component" value="Unassembled WGS sequence"/>
</dbReference>
<evidence type="ECO:0000256" key="1">
    <source>
        <dbReference type="SAM" id="MobiDB-lite"/>
    </source>
</evidence>
<dbReference type="AlphaFoldDB" id="A0A9P8LIF5"/>
<accession>A0A9P8LIF5</accession>
<dbReference type="EMBL" id="JAGHQM010000035">
    <property type="protein sequence ID" value="KAH0566091.1"/>
    <property type="molecule type" value="Genomic_DNA"/>
</dbReference>
<proteinExistence type="predicted"/>
<evidence type="ECO:0000313" key="2">
    <source>
        <dbReference type="EMBL" id="KAH0566091.1"/>
    </source>
</evidence>
<protein>
    <submittedName>
        <fullName evidence="2">Uncharacterized protein</fullName>
    </submittedName>
</protein>
<name>A0A9P8LIF5_9PEZI</name>
<feature type="region of interest" description="Disordered" evidence="1">
    <location>
        <begin position="1"/>
        <end position="40"/>
    </location>
</feature>
<gene>
    <name evidence="2" type="ORF">GP486_000506</name>
</gene>
<feature type="compositionally biased region" description="Acidic residues" evidence="1">
    <location>
        <begin position="17"/>
        <end position="30"/>
    </location>
</feature>
<keyword evidence="3" id="KW-1185">Reference proteome</keyword>
<reference evidence="2" key="1">
    <citation type="submission" date="2021-03" db="EMBL/GenBank/DDBJ databases">
        <title>Comparative genomics and phylogenomic investigation of the class Geoglossomycetes provide insights into ecological specialization and systematics.</title>
        <authorList>
            <person name="Melie T."/>
            <person name="Pirro S."/>
            <person name="Miller A.N."/>
            <person name="Quandt A."/>
        </authorList>
    </citation>
    <scope>NUCLEOTIDE SEQUENCE</scope>
    <source>
        <strain evidence="2">CAQ_001_2017</strain>
    </source>
</reference>
<comment type="caution">
    <text evidence="2">The sequence shown here is derived from an EMBL/GenBank/DDBJ whole genome shotgun (WGS) entry which is preliminary data.</text>
</comment>
<sequence>MLGVGGASSQPDLRDESPDDDDDGRDEEVEVGGGDRVADPVAEAVATAGRAARSRSIISQMLDPMNKNKSPQVLAIEQMSKQAVDIHESYKTIELGEATATLAAVPAVIDSDRGVIEAEGRRYRHTMSQHREGPEERDDEEAREEIAEFLADILERDGSPVLVEALEIVVTTEAIANGKIEIDMMTVMIEITAIYSVANRGSAPPAVSVRSPAEMALPPTTSSLTGLVMSMTQLTESQVDTVNFISTISGEEVD</sequence>
<organism evidence="2 3">
    <name type="scientific">Trichoglossum hirsutum</name>
    <dbReference type="NCBI Taxonomy" id="265104"/>
    <lineage>
        <taxon>Eukaryota</taxon>
        <taxon>Fungi</taxon>
        <taxon>Dikarya</taxon>
        <taxon>Ascomycota</taxon>
        <taxon>Pezizomycotina</taxon>
        <taxon>Geoglossomycetes</taxon>
        <taxon>Geoglossales</taxon>
        <taxon>Geoglossaceae</taxon>
        <taxon>Trichoglossum</taxon>
    </lineage>
</organism>